<dbReference type="Pfam" id="PF01381">
    <property type="entry name" value="HTH_3"/>
    <property type="match status" value="1"/>
</dbReference>
<dbReference type="Proteomes" id="UP000195540">
    <property type="component" value="Chromosome"/>
</dbReference>
<sequence length="94" mass="10953">MEREKYEIDKTYDTKAIHQYLGKEIRSKRKAIGLTGEDLAKKLNVSQQQVSRYETAESKISFEKLLLISDVLDLNIQYLLKVIISDKFKIISDD</sequence>
<dbReference type="Proteomes" id="UP001171165">
    <property type="component" value="Unassembled WGS sequence"/>
</dbReference>
<dbReference type="GO" id="GO:0003677">
    <property type="term" value="F:DNA binding"/>
    <property type="evidence" value="ECO:0007669"/>
    <property type="project" value="UniProtKB-KW"/>
</dbReference>
<evidence type="ECO:0000259" key="2">
    <source>
        <dbReference type="PROSITE" id="PS50943"/>
    </source>
</evidence>
<dbReference type="AlphaFoldDB" id="A0AAJ4CLT3"/>
<dbReference type="PROSITE" id="PS50943">
    <property type="entry name" value="HTH_CROC1"/>
    <property type="match status" value="1"/>
</dbReference>
<proteinExistence type="predicted"/>
<accession>A0AAJ4CLT3</accession>
<dbReference type="PANTHER" id="PTHR46558:SF13">
    <property type="entry name" value="HTH-TYPE TRANSCRIPTIONAL REGULATOR IMMR"/>
    <property type="match status" value="1"/>
</dbReference>
<dbReference type="EMBL" id="CP021694">
    <property type="protein sequence ID" value="ARX35945.1"/>
    <property type="molecule type" value="Genomic_DNA"/>
</dbReference>
<evidence type="ECO:0000313" key="4">
    <source>
        <dbReference type="EMBL" id="EKW9774694.1"/>
    </source>
</evidence>
<reference evidence="3 5" key="1">
    <citation type="submission" date="2017-05" db="EMBL/GenBank/DDBJ databases">
        <title>Whole genome sequencing of Proteus mirabilis AR_0155.</title>
        <authorList>
            <person name="Conlan S."/>
            <person name="Thomas P.J."/>
            <person name="Mullikin J."/>
            <person name="Frank K.M."/>
            <person name="Segre J.A."/>
        </authorList>
    </citation>
    <scope>NUCLEOTIDE SEQUENCE [LARGE SCALE GENOMIC DNA]</scope>
    <source>
        <strain evidence="3 5">AR_0155</strain>
    </source>
</reference>
<dbReference type="InterPro" id="IPR010982">
    <property type="entry name" value="Lambda_DNA-bd_dom_sf"/>
</dbReference>
<dbReference type="GeneID" id="6800785"/>
<reference evidence="4" key="2">
    <citation type="submission" date="2023-06" db="EMBL/GenBank/DDBJ databases">
        <authorList>
            <consortium name="Clinical and Environmental Microbiology Branch: Whole genome sequencing antimicrobial resistance pathogens in the healthcare setting"/>
        </authorList>
    </citation>
    <scope>NUCLEOTIDE SEQUENCE</scope>
    <source>
        <strain evidence="4">Microbial</strain>
    </source>
</reference>
<feature type="domain" description="HTH cro/C1-type" evidence="2">
    <location>
        <begin position="25"/>
        <end position="79"/>
    </location>
</feature>
<dbReference type="EMBL" id="ABKSPD020000001">
    <property type="protein sequence ID" value="EKW9774694.1"/>
    <property type="molecule type" value="Genomic_DNA"/>
</dbReference>
<dbReference type="SUPFAM" id="SSF47413">
    <property type="entry name" value="lambda repressor-like DNA-binding domains"/>
    <property type="match status" value="1"/>
</dbReference>
<dbReference type="Gene3D" id="1.10.260.40">
    <property type="entry name" value="lambda repressor-like DNA-binding domains"/>
    <property type="match status" value="1"/>
</dbReference>
<evidence type="ECO:0000313" key="6">
    <source>
        <dbReference type="Proteomes" id="UP001171165"/>
    </source>
</evidence>
<evidence type="ECO:0000256" key="1">
    <source>
        <dbReference type="ARBA" id="ARBA00023125"/>
    </source>
</evidence>
<dbReference type="InterPro" id="IPR001387">
    <property type="entry name" value="Cro/C1-type_HTH"/>
</dbReference>
<evidence type="ECO:0000313" key="3">
    <source>
        <dbReference type="EMBL" id="ARX35945.1"/>
    </source>
</evidence>
<dbReference type="CDD" id="cd00093">
    <property type="entry name" value="HTH_XRE"/>
    <property type="match status" value="1"/>
</dbReference>
<protein>
    <submittedName>
        <fullName evidence="3 4">Transcriptional regulator</fullName>
    </submittedName>
</protein>
<dbReference type="SMART" id="SM00530">
    <property type="entry name" value="HTH_XRE"/>
    <property type="match status" value="1"/>
</dbReference>
<gene>
    <name evidence="3" type="ORF">AM402_18045</name>
    <name evidence="4" type="ORF">PW210_000448</name>
</gene>
<name>A0AAJ4CLT3_PROMI</name>
<evidence type="ECO:0000313" key="5">
    <source>
        <dbReference type="Proteomes" id="UP000195540"/>
    </source>
</evidence>
<keyword evidence="1" id="KW-0238">DNA-binding</keyword>
<dbReference type="RefSeq" id="WP_004247348.1">
    <property type="nucleotide sequence ID" value="NZ_ABFCQN020000076.1"/>
</dbReference>
<dbReference type="PANTHER" id="PTHR46558">
    <property type="entry name" value="TRACRIPTIONAL REGULATORY PROTEIN-RELATED-RELATED"/>
    <property type="match status" value="1"/>
</dbReference>
<organism evidence="4 6">
    <name type="scientific">Proteus mirabilis</name>
    <dbReference type="NCBI Taxonomy" id="584"/>
    <lineage>
        <taxon>Bacteria</taxon>
        <taxon>Pseudomonadati</taxon>
        <taxon>Pseudomonadota</taxon>
        <taxon>Gammaproteobacteria</taxon>
        <taxon>Enterobacterales</taxon>
        <taxon>Morganellaceae</taxon>
        <taxon>Proteus</taxon>
    </lineage>
</organism>